<evidence type="ECO:0000259" key="2">
    <source>
        <dbReference type="Pfam" id="PF13439"/>
    </source>
</evidence>
<dbReference type="SUPFAM" id="SSF53756">
    <property type="entry name" value="UDP-Glycosyltransferase/glycogen phosphorylase"/>
    <property type="match status" value="1"/>
</dbReference>
<evidence type="ECO:0000259" key="1">
    <source>
        <dbReference type="Pfam" id="PF00534"/>
    </source>
</evidence>
<dbReference type="InterPro" id="IPR028098">
    <property type="entry name" value="Glyco_trans_4-like_N"/>
</dbReference>
<proteinExistence type="predicted"/>
<evidence type="ECO:0000313" key="4">
    <source>
        <dbReference type="Proteomes" id="UP000808146"/>
    </source>
</evidence>
<dbReference type="PANTHER" id="PTHR45947">
    <property type="entry name" value="SULFOQUINOVOSYL TRANSFERASE SQD2"/>
    <property type="match status" value="1"/>
</dbReference>
<reference evidence="3" key="1">
    <citation type="submission" date="2020-10" db="EMBL/GenBank/DDBJ databases">
        <title>Connecting structure to function with the recovery of over 1000 high-quality activated sludge metagenome-assembled genomes encoding full-length rRNA genes using long-read sequencing.</title>
        <authorList>
            <person name="Singleton C.M."/>
            <person name="Petriglieri F."/>
            <person name="Kristensen J.M."/>
            <person name="Kirkegaard R.H."/>
            <person name="Michaelsen T.Y."/>
            <person name="Andersen M.H."/>
            <person name="Karst S.M."/>
            <person name="Dueholm M.S."/>
            <person name="Nielsen P.H."/>
            <person name="Albertsen M."/>
        </authorList>
    </citation>
    <scope>NUCLEOTIDE SEQUENCE</scope>
    <source>
        <strain evidence="3">OdNE_18-Q3-R46-58_BAT3C.305</strain>
    </source>
</reference>
<dbReference type="AlphaFoldDB" id="A0A9D7QH42"/>
<organism evidence="3 4">
    <name type="scientific">Candidatus Dechloromonas phosphorivorans</name>
    <dbReference type="NCBI Taxonomy" id="2899244"/>
    <lineage>
        <taxon>Bacteria</taxon>
        <taxon>Pseudomonadati</taxon>
        <taxon>Pseudomonadota</taxon>
        <taxon>Betaproteobacteria</taxon>
        <taxon>Rhodocyclales</taxon>
        <taxon>Azonexaceae</taxon>
        <taxon>Dechloromonas</taxon>
    </lineage>
</organism>
<feature type="domain" description="Glycosyltransferase subfamily 4-like N-terminal" evidence="2">
    <location>
        <begin position="14"/>
        <end position="173"/>
    </location>
</feature>
<dbReference type="InterPro" id="IPR050194">
    <property type="entry name" value="Glycosyltransferase_grp1"/>
</dbReference>
<feature type="domain" description="Glycosyl transferase family 1" evidence="1">
    <location>
        <begin position="182"/>
        <end position="348"/>
    </location>
</feature>
<dbReference type="EMBL" id="JADKBR010000003">
    <property type="protein sequence ID" value="MBK8889851.1"/>
    <property type="molecule type" value="Genomic_DNA"/>
</dbReference>
<dbReference type="Gene3D" id="3.40.50.2000">
    <property type="entry name" value="Glycogen Phosphorylase B"/>
    <property type="match status" value="2"/>
</dbReference>
<accession>A0A9D7QH42</accession>
<dbReference type="Pfam" id="PF13439">
    <property type="entry name" value="Glyco_transf_4"/>
    <property type="match status" value="1"/>
</dbReference>
<dbReference type="PANTHER" id="PTHR45947:SF3">
    <property type="entry name" value="SULFOQUINOVOSYL TRANSFERASE SQD2"/>
    <property type="match status" value="1"/>
</dbReference>
<dbReference type="Proteomes" id="UP000808146">
    <property type="component" value="Unassembled WGS sequence"/>
</dbReference>
<dbReference type="GO" id="GO:0016757">
    <property type="term" value="F:glycosyltransferase activity"/>
    <property type="evidence" value="ECO:0007669"/>
    <property type="project" value="InterPro"/>
</dbReference>
<name>A0A9D7QH42_9RHOO</name>
<comment type="caution">
    <text evidence="3">The sequence shown here is derived from an EMBL/GenBank/DDBJ whole genome shotgun (WGS) entry which is preliminary data.</text>
</comment>
<gene>
    <name evidence="3" type="ORF">IPN75_05360</name>
</gene>
<dbReference type="Pfam" id="PF00534">
    <property type="entry name" value="Glycos_transf_1"/>
    <property type="match status" value="1"/>
</dbReference>
<evidence type="ECO:0000313" key="3">
    <source>
        <dbReference type="EMBL" id="MBK8889851.1"/>
    </source>
</evidence>
<dbReference type="CDD" id="cd03801">
    <property type="entry name" value="GT4_PimA-like"/>
    <property type="match status" value="1"/>
</dbReference>
<sequence length="380" mass="41261">MNIAFIDVTTTVFVGGIQTAVWQLAIALADLGHKVSIYGGDGNNRADLGGRDIVVRTYAFTPREKFPNFGTRFRKLAERLSFARQARSEVIAASHDWVILTKPLDFFWPQLMPSGHPTRFAFMSGGTDFMRGDRWLAKRLDVLVACSHFNAQQNYSRFKRPVAVMFNGVDIDRFRPGQRDQQRRQRLGFTSDEVVFVFAGRVIGLKGLEVAVRALPMVSGIPVKLLIVGNGNAVPRLKSWASALGVAGRVIFHPAVGHDELPALYACADVGIFPALGEEAFGIAVAEAMACGLPVVASYNGGMPEVVGNEGSCGELFSLGDIDACAKLMKKLALSAELRRQMGQAAHERIATLFTWGLAAERLLAAIGVDAVGPEPREES</sequence>
<protein>
    <submittedName>
        <fullName evidence="3">Glycosyltransferase family 4 protein</fullName>
    </submittedName>
</protein>
<dbReference type="InterPro" id="IPR001296">
    <property type="entry name" value="Glyco_trans_1"/>
</dbReference>